<keyword evidence="3" id="KW-1185">Reference proteome</keyword>
<evidence type="ECO:0008006" key="4">
    <source>
        <dbReference type="Google" id="ProtNLM"/>
    </source>
</evidence>
<keyword evidence="1" id="KW-0812">Transmembrane</keyword>
<evidence type="ECO:0000313" key="2">
    <source>
        <dbReference type="EMBL" id="PRP77816.1"/>
    </source>
</evidence>
<feature type="transmembrane region" description="Helical" evidence="1">
    <location>
        <begin position="12"/>
        <end position="29"/>
    </location>
</feature>
<evidence type="ECO:0000256" key="1">
    <source>
        <dbReference type="SAM" id="Phobius"/>
    </source>
</evidence>
<gene>
    <name evidence="2" type="ORF">PROFUN_07758</name>
</gene>
<keyword evidence="1" id="KW-0472">Membrane</keyword>
<name>A0A2P6N1G6_9EUKA</name>
<evidence type="ECO:0000313" key="3">
    <source>
        <dbReference type="Proteomes" id="UP000241769"/>
    </source>
</evidence>
<dbReference type="EMBL" id="MDYQ01000254">
    <property type="protein sequence ID" value="PRP77816.1"/>
    <property type="molecule type" value="Genomic_DNA"/>
</dbReference>
<dbReference type="OrthoDB" id="2261329at2759"/>
<dbReference type="InParanoid" id="A0A2P6N1G6"/>
<proteinExistence type="predicted"/>
<comment type="caution">
    <text evidence="2">The sequence shown here is derived from an EMBL/GenBank/DDBJ whole genome shotgun (WGS) entry which is preliminary data.</text>
</comment>
<organism evidence="2 3">
    <name type="scientific">Planoprotostelium fungivorum</name>
    <dbReference type="NCBI Taxonomy" id="1890364"/>
    <lineage>
        <taxon>Eukaryota</taxon>
        <taxon>Amoebozoa</taxon>
        <taxon>Evosea</taxon>
        <taxon>Variosea</taxon>
        <taxon>Cavosteliida</taxon>
        <taxon>Cavosteliaceae</taxon>
        <taxon>Planoprotostelium</taxon>
    </lineage>
</organism>
<feature type="transmembrane region" description="Helical" evidence="1">
    <location>
        <begin position="61"/>
        <end position="78"/>
    </location>
</feature>
<protein>
    <recommendedName>
        <fullName evidence="4">Transmembrane protein</fullName>
    </recommendedName>
</protein>
<dbReference type="AlphaFoldDB" id="A0A2P6N1G6"/>
<accession>A0A2P6N1G6</accession>
<dbReference type="Proteomes" id="UP000241769">
    <property type="component" value="Unassembled WGS sequence"/>
</dbReference>
<keyword evidence="1" id="KW-1133">Transmembrane helix</keyword>
<reference evidence="2 3" key="1">
    <citation type="journal article" date="2018" name="Genome Biol. Evol.">
        <title>Multiple Roots of Fruiting Body Formation in Amoebozoa.</title>
        <authorList>
            <person name="Hillmann F."/>
            <person name="Forbes G."/>
            <person name="Novohradska S."/>
            <person name="Ferling I."/>
            <person name="Riege K."/>
            <person name="Groth M."/>
            <person name="Westermann M."/>
            <person name="Marz M."/>
            <person name="Spaller T."/>
            <person name="Winckler T."/>
            <person name="Schaap P."/>
            <person name="Glockner G."/>
        </authorList>
    </citation>
    <scope>NUCLEOTIDE SEQUENCE [LARGE SCALE GENOMIC DNA]</scope>
    <source>
        <strain evidence="2 3">Jena</strain>
    </source>
</reference>
<sequence>MDGFEPCPDRILSDFTIGFFLGLIVYPWRQRRYLWRTKKPGFRVLTFSKKWWRQFKKPFHFGRWLGLLGVGSCAMTAIRGTNDLWNGPVGAFMIGFLRPENRFVKRIKKGIRLTLIITAFEFVFELWAPLNGYYDPAVHGNLFTPRRMQTGVNETTGSQFTETLLPYKYPIYDPHSAMAYDNEIDFAQQQRSTFTKRFAETILGPIQQRREPWDLIISSATTPVEHPNN</sequence>